<keyword evidence="6" id="KW-1185">Reference proteome</keyword>
<organism evidence="5 6">
    <name type="scientific">Chryseobacterium salivictor</name>
    <dbReference type="NCBI Taxonomy" id="2547600"/>
    <lineage>
        <taxon>Bacteria</taxon>
        <taxon>Pseudomonadati</taxon>
        <taxon>Bacteroidota</taxon>
        <taxon>Flavobacteriia</taxon>
        <taxon>Flavobacteriales</taxon>
        <taxon>Weeksellaceae</taxon>
        <taxon>Chryseobacterium group</taxon>
        <taxon>Chryseobacterium</taxon>
    </lineage>
</organism>
<evidence type="ECO:0000259" key="4">
    <source>
        <dbReference type="Pfam" id="PF00534"/>
    </source>
</evidence>
<evidence type="ECO:0000313" key="6">
    <source>
        <dbReference type="Proteomes" id="UP000294419"/>
    </source>
</evidence>
<dbReference type="KEGG" id="csal:NBC122_00748"/>
<dbReference type="PANTHER" id="PTHR12526:SF629">
    <property type="entry name" value="TEICHURONIC ACID BIOSYNTHESIS GLYCOSYLTRANSFERASE TUAH-RELATED"/>
    <property type="match status" value="1"/>
</dbReference>
<dbReference type="RefSeq" id="WP_133439085.1">
    <property type="nucleotide sequence ID" value="NZ_CP037954.1"/>
</dbReference>
<protein>
    <recommendedName>
        <fullName evidence="4">Glycosyl transferase family 1 domain-containing protein</fullName>
    </recommendedName>
</protein>
<accession>A0A4P6ZDI0</accession>
<keyword evidence="3" id="KW-1133">Transmembrane helix</keyword>
<dbReference type="EMBL" id="CP037954">
    <property type="protein sequence ID" value="QBO57583.1"/>
    <property type="molecule type" value="Genomic_DNA"/>
</dbReference>
<keyword evidence="3" id="KW-0812">Transmembrane</keyword>
<sequence length="378" mass="43988">MAKILFLTTAHNYDDDRIFYHQAKELKSQGHEVMVSSLCSDFQGVIEGVLIQSFGILTLSSKEKTEKFRNICTSFSPDCIICSEPLAVIATKEYTKYRKAPVLYDITEWYPSKRMLKNYFFFGKLFHFIKFGLIQLYAGFISSAFIFGEHTKKFPLAYLFPRKLKLVLPYFPSEIYIQKNIKKLKANEITLCYTGEISKEKGIDNFFNASRALRKKRPLLQIKILIIGGARSEGEQFHFENLVKMYKWANVSIQKPTPFAKFTESFSEADICFDLRTSNIENNHCLPIKIFYYAAAGKPVIYTDLKATREFVNVSKFGYLVNPENSNLIADYIIQYIENTDLYDKHAVAARKEYEGKYNWEIIRRSFTDFVTLFIHKD</sequence>
<feature type="transmembrane region" description="Helical" evidence="3">
    <location>
        <begin position="125"/>
        <end position="147"/>
    </location>
</feature>
<dbReference type="InterPro" id="IPR001296">
    <property type="entry name" value="Glyco_trans_1"/>
</dbReference>
<reference evidence="5 6" key="1">
    <citation type="submission" date="2019-03" db="EMBL/GenBank/DDBJ databases">
        <authorList>
            <person name="Kim H."/>
            <person name="Yu S.-M."/>
        </authorList>
    </citation>
    <scope>NUCLEOTIDE SEQUENCE [LARGE SCALE GENOMIC DNA]</scope>
    <source>
        <strain evidence="5 6">NBC122</strain>
    </source>
</reference>
<proteinExistence type="predicted"/>
<gene>
    <name evidence="5" type="ORF">NBC122_00748</name>
</gene>
<evidence type="ECO:0000256" key="1">
    <source>
        <dbReference type="ARBA" id="ARBA00022676"/>
    </source>
</evidence>
<keyword evidence="3" id="KW-0472">Membrane</keyword>
<keyword evidence="2" id="KW-0808">Transferase</keyword>
<evidence type="ECO:0000256" key="3">
    <source>
        <dbReference type="SAM" id="Phobius"/>
    </source>
</evidence>
<dbReference type="Pfam" id="PF00534">
    <property type="entry name" value="Glycos_transf_1"/>
    <property type="match status" value="1"/>
</dbReference>
<keyword evidence="1" id="KW-0328">Glycosyltransferase</keyword>
<dbReference type="SUPFAM" id="SSF53756">
    <property type="entry name" value="UDP-Glycosyltransferase/glycogen phosphorylase"/>
    <property type="match status" value="1"/>
</dbReference>
<dbReference type="OrthoDB" id="9813214at2"/>
<evidence type="ECO:0000256" key="2">
    <source>
        <dbReference type="ARBA" id="ARBA00022679"/>
    </source>
</evidence>
<name>A0A4P6ZDI0_9FLAO</name>
<evidence type="ECO:0000313" key="5">
    <source>
        <dbReference type="EMBL" id="QBO57583.1"/>
    </source>
</evidence>
<dbReference type="Proteomes" id="UP000294419">
    <property type="component" value="Chromosome"/>
</dbReference>
<dbReference type="PANTHER" id="PTHR12526">
    <property type="entry name" value="GLYCOSYLTRANSFERASE"/>
    <property type="match status" value="1"/>
</dbReference>
<feature type="domain" description="Glycosyl transferase family 1" evidence="4">
    <location>
        <begin position="179"/>
        <end position="352"/>
    </location>
</feature>
<dbReference type="AlphaFoldDB" id="A0A4P6ZDI0"/>
<dbReference type="GO" id="GO:0016757">
    <property type="term" value="F:glycosyltransferase activity"/>
    <property type="evidence" value="ECO:0007669"/>
    <property type="project" value="UniProtKB-KW"/>
</dbReference>
<dbReference type="Gene3D" id="3.40.50.2000">
    <property type="entry name" value="Glycogen Phosphorylase B"/>
    <property type="match status" value="2"/>
</dbReference>